<sequence length="74" mass="8629">MTPLLPLSMIMTYIATLLEKSLEEKVVQLMHNHKEQSEQIGQQNQQMQLILYHLQLKSLVSNPIPPNTNEMLRM</sequence>
<dbReference type="Proteomes" id="UP000257109">
    <property type="component" value="Unassembled WGS sequence"/>
</dbReference>
<protein>
    <submittedName>
        <fullName evidence="1">Uncharacterized protein</fullName>
    </submittedName>
</protein>
<dbReference type="EMBL" id="QJKJ01000757">
    <property type="protein sequence ID" value="RDY10875.1"/>
    <property type="molecule type" value="Genomic_DNA"/>
</dbReference>
<keyword evidence="2" id="KW-1185">Reference proteome</keyword>
<proteinExistence type="predicted"/>
<feature type="non-terminal residue" evidence="1">
    <location>
        <position position="74"/>
    </location>
</feature>
<name>A0A371I768_MUCPR</name>
<evidence type="ECO:0000313" key="1">
    <source>
        <dbReference type="EMBL" id="RDY10875.1"/>
    </source>
</evidence>
<gene>
    <name evidence="1" type="ORF">CR513_04548</name>
</gene>
<comment type="caution">
    <text evidence="1">The sequence shown here is derived from an EMBL/GenBank/DDBJ whole genome shotgun (WGS) entry which is preliminary data.</text>
</comment>
<dbReference type="AlphaFoldDB" id="A0A371I768"/>
<organism evidence="1 2">
    <name type="scientific">Mucuna pruriens</name>
    <name type="common">Velvet bean</name>
    <name type="synonym">Dolichos pruriens</name>
    <dbReference type="NCBI Taxonomy" id="157652"/>
    <lineage>
        <taxon>Eukaryota</taxon>
        <taxon>Viridiplantae</taxon>
        <taxon>Streptophyta</taxon>
        <taxon>Embryophyta</taxon>
        <taxon>Tracheophyta</taxon>
        <taxon>Spermatophyta</taxon>
        <taxon>Magnoliopsida</taxon>
        <taxon>eudicotyledons</taxon>
        <taxon>Gunneridae</taxon>
        <taxon>Pentapetalae</taxon>
        <taxon>rosids</taxon>
        <taxon>fabids</taxon>
        <taxon>Fabales</taxon>
        <taxon>Fabaceae</taxon>
        <taxon>Papilionoideae</taxon>
        <taxon>50 kb inversion clade</taxon>
        <taxon>NPAAA clade</taxon>
        <taxon>indigoferoid/millettioid clade</taxon>
        <taxon>Phaseoleae</taxon>
        <taxon>Mucuna</taxon>
    </lineage>
</organism>
<feature type="non-terminal residue" evidence="1">
    <location>
        <position position="1"/>
    </location>
</feature>
<evidence type="ECO:0000313" key="2">
    <source>
        <dbReference type="Proteomes" id="UP000257109"/>
    </source>
</evidence>
<accession>A0A371I768</accession>
<reference evidence="1" key="1">
    <citation type="submission" date="2018-05" db="EMBL/GenBank/DDBJ databases">
        <title>Draft genome of Mucuna pruriens seed.</title>
        <authorList>
            <person name="Nnadi N.E."/>
            <person name="Vos R."/>
            <person name="Hasami M.H."/>
            <person name="Devisetty U.K."/>
            <person name="Aguiy J.C."/>
        </authorList>
    </citation>
    <scope>NUCLEOTIDE SEQUENCE [LARGE SCALE GENOMIC DNA]</scope>
    <source>
        <strain evidence="1">JCA_2017</strain>
    </source>
</reference>